<dbReference type="OrthoDB" id="413008at2759"/>
<evidence type="ECO:0000256" key="7">
    <source>
        <dbReference type="SAM" id="Phobius"/>
    </source>
</evidence>
<proteinExistence type="inferred from homology"/>
<dbReference type="HOGENOM" id="CLU_007078_0_2_1"/>
<feature type="compositionally biased region" description="Acidic residues" evidence="6">
    <location>
        <begin position="232"/>
        <end position="242"/>
    </location>
</feature>
<dbReference type="InterPro" id="IPR010619">
    <property type="entry name" value="ThrE-like_N"/>
</dbReference>
<feature type="compositionally biased region" description="Polar residues" evidence="6">
    <location>
        <begin position="1"/>
        <end position="14"/>
    </location>
</feature>
<feature type="compositionally biased region" description="Basic and acidic residues" evidence="6">
    <location>
        <begin position="294"/>
        <end position="303"/>
    </location>
</feature>
<feature type="compositionally biased region" description="Basic and acidic residues" evidence="6">
    <location>
        <begin position="65"/>
        <end position="74"/>
    </location>
</feature>
<evidence type="ECO:0000259" key="9">
    <source>
        <dbReference type="Pfam" id="PF12821"/>
    </source>
</evidence>
<keyword evidence="3 7" id="KW-1133">Transmembrane helix</keyword>
<comment type="caution">
    <text evidence="10">The sequence shown here is derived from an EMBL/GenBank/DDBJ whole genome shotgun (WGS) entry which is preliminary data.</text>
</comment>
<feature type="compositionally biased region" description="Low complexity" evidence="6">
    <location>
        <begin position="265"/>
        <end position="274"/>
    </location>
</feature>
<evidence type="ECO:0000256" key="2">
    <source>
        <dbReference type="ARBA" id="ARBA00022692"/>
    </source>
</evidence>
<gene>
    <name evidence="10" type="ORF">CC1G_07958</name>
</gene>
<feature type="domain" description="Threonine/serine exporter-like N-terminal" evidence="8">
    <location>
        <begin position="513"/>
        <end position="751"/>
    </location>
</feature>
<comment type="subcellular location">
    <subcellularLocation>
        <location evidence="1">Membrane</location>
        <topology evidence="1">Multi-pass membrane protein</topology>
    </subcellularLocation>
</comment>
<feature type="compositionally biased region" description="Polar residues" evidence="6">
    <location>
        <begin position="461"/>
        <end position="480"/>
    </location>
</feature>
<feature type="transmembrane region" description="Helical" evidence="7">
    <location>
        <begin position="833"/>
        <end position="854"/>
    </location>
</feature>
<dbReference type="EMBL" id="AACS02000013">
    <property type="protein sequence ID" value="EAU83585.2"/>
    <property type="molecule type" value="Genomic_DNA"/>
</dbReference>
<evidence type="ECO:0000256" key="6">
    <source>
        <dbReference type="SAM" id="MobiDB-lite"/>
    </source>
</evidence>
<feature type="transmembrane region" description="Helical" evidence="7">
    <location>
        <begin position="643"/>
        <end position="661"/>
    </location>
</feature>
<evidence type="ECO:0000256" key="3">
    <source>
        <dbReference type="ARBA" id="ARBA00022989"/>
    </source>
</evidence>
<accession>A8P211</accession>
<evidence type="ECO:0000259" key="8">
    <source>
        <dbReference type="Pfam" id="PF06738"/>
    </source>
</evidence>
<feature type="compositionally biased region" description="Basic residues" evidence="6">
    <location>
        <begin position="168"/>
        <end position="201"/>
    </location>
</feature>
<organism evidence="10 11">
    <name type="scientific">Coprinopsis cinerea (strain Okayama-7 / 130 / ATCC MYA-4618 / FGSC 9003)</name>
    <name type="common">Inky cap fungus</name>
    <name type="synonym">Hormographiella aspergillata</name>
    <dbReference type="NCBI Taxonomy" id="240176"/>
    <lineage>
        <taxon>Eukaryota</taxon>
        <taxon>Fungi</taxon>
        <taxon>Dikarya</taxon>
        <taxon>Basidiomycota</taxon>
        <taxon>Agaricomycotina</taxon>
        <taxon>Agaricomycetes</taxon>
        <taxon>Agaricomycetidae</taxon>
        <taxon>Agaricales</taxon>
        <taxon>Agaricineae</taxon>
        <taxon>Psathyrellaceae</taxon>
        <taxon>Coprinopsis</taxon>
    </lineage>
</organism>
<dbReference type="InParanoid" id="A8P211"/>
<evidence type="ECO:0000256" key="1">
    <source>
        <dbReference type="ARBA" id="ARBA00004141"/>
    </source>
</evidence>
<dbReference type="InterPro" id="IPR024528">
    <property type="entry name" value="ThrE_2"/>
</dbReference>
<dbReference type="GO" id="GO:0016020">
    <property type="term" value="C:membrane"/>
    <property type="evidence" value="ECO:0007669"/>
    <property type="project" value="UniProtKB-SubCell"/>
</dbReference>
<feature type="transmembrane region" description="Helical" evidence="7">
    <location>
        <begin position="861"/>
        <end position="885"/>
    </location>
</feature>
<evidence type="ECO:0000313" key="11">
    <source>
        <dbReference type="Proteomes" id="UP000001861"/>
    </source>
</evidence>
<feature type="transmembrane region" description="Helical" evidence="7">
    <location>
        <begin position="810"/>
        <end position="827"/>
    </location>
</feature>
<evidence type="ECO:0000256" key="4">
    <source>
        <dbReference type="ARBA" id="ARBA00023136"/>
    </source>
</evidence>
<feature type="region of interest" description="Disordered" evidence="6">
    <location>
        <begin position="369"/>
        <end position="491"/>
    </location>
</feature>
<feature type="region of interest" description="Disordered" evidence="6">
    <location>
        <begin position="1"/>
        <end position="328"/>
    </location>
</feature>
<evidence type="ECO:0000256" key="5">
    <source>
        <dbReference type="ARBA" id="ARBA00034125"/>
    </source>
</evidence>
<feature type="transmembrane region" description="Helical" evidence="7">
    <location>
        <begin position="667"/>
        <end position="687"/>
    </location>
</feature>
<feature type="transmembrane region" description="Helical" evidence="7">
    <location>
        <begin position="905"/>
        <end position="925"/>
    </location>
</feature>
<reference evidence="10 11" key="1">
    <citation type="journal article" date="2010" name="Proc. Natl. Acad. Sci. U.S.A.">
        <title>Insights into evolution of multicellular fungi from the assembled chromosomes of the mushroom Coprinopsis cinerea (Coprinus cinereus).</title>
        <authorList>
            <person name="Stajich J.E."/>
            <person name="Wilke S.K."/>
            <person name="Ahren D."/>
            <person name="Au C.H."/>
            <person name="Birren B.W."/>
            <person name="Borodovsky M."/>
            <person name="Burns C."/>
            <person name="Canback B."/>
            <person name="Casselton L.A."/>
            <person name="Cheng C.K."/>
            <person name="Deng J."/>
            <person name="Dietrich F.S."/>
            <person name="Fargo D.C."/>
            <person name="Farman M.L."/>
            <person name="Gathman A.C."/>
            <person name="Goldberg J."/>
            <person name="Guigo R."/>
            <person name="Hoegger P.J."/>
            <person name="Hooker J.B."/>
            <person name="Huggins A."/>
            <person name="James T.Y."/>
            <person name="Kamada T."/>
            <person name="Kilaru S."/>
            <person name="Kodira C."/>
            <person name="Kues U."/>
            <person name="Kupfer D."/>
            <person name="Kwan H.S."/>
            <person name="Lomsadze A."/>
            <person name="Li W."/>
            <person name="Lilly W.W."/>
            <person name="Ma L.J."/>
            <person name="Mackey A.J."/>
            <person name="Manning G."/>
            <person name="Martin F."/>
            <person name="Muraguchi H."/>
            <person name="Natvig D.O."/>
            <person name="Palmerini H."/>
            <person name="Ramesh M.A."/>
            <person name="Rehmeyer C.J."/>
            <person name="Roe B.A."/>
            <person name="Shenoy N."/>
            <person name="Stanke M."/>
            <person name="Ter-Hovhannisyan V."/>
            <person name="Tunlid A."/>
            <person name="Velagapudi R."/>
            <person name="Vision T.J."/>
            <person name="Zeng Q."/>
            <person name="Zolan M.E."/>
            <person name="Pukkila P.J."/>
        </authorList>
    </citation>
    <scope>NUCLEOTIDE SEQUENCE [LARGE SCALE GENOMIC DNA]</scope>
    <source>
        <strain evidence="11">Okayama-7 / 130 / ATCC MYA-4618 / FGSC 9003</strain>
    </source>
</reference>
<dbReference type="Pfam" id="PF06738">
    <property type="entry name" value="ThrE"/>
    <property type="match status" value="1"/>
</dbReference>
<feature type="transmembrane region" description="Helical" evidence="7">
    <location>
        <begin position="733"/>
        <end position="752"/>
    </location>
</feature>
<dbReference type="eggNOG" id="ENOG502QPMM">
    <property type="taxonomic scope" value="Eukaryota"/>
</dbReference>
<dbReference type="VEuPathDB" id="FungiDB:CC1G_07958"/>
<dbReference type="KEGG" id="cci:CC1G_07958"/>
<feature type="domain" description="Threonine/Serine exporter ThrE" evidence="9">
    <location>
        <begin position="807"/>
        <end position="923"/>
    </location>
</feature>
<feature type="transmembrane region" description="Helical" evidence="7">
    <location>
        <begin position="694"/>
        <end position="713"/>
    </location>
</feature>
<sequence length="940" mass="103932">MTGKGDSNSSNETRVSGEGQHSPKSGTRTPRRIRWLDERRRSNSAAHVLDPAGQDPESFNALVDALEKHRRETPKPSAATPLTSKVHYYSSRSPADGLGESFSDFDKDDFEEEEEGDEEDEDLDGLSSMTHLNRAPTLPAHYASSSPPSPMPDPGEAGPSNKESSKWYSRKKAKRMVQLHARRMWPRATSRKSRKGHHRREGSHPLDLPTPGPSHDTDIEQNRHRFRYGGDVDNEDEGDEEYGSGILSTLLQLYGHPESDDESRFSSAFSSGASTPWSEGWQSDSQVNLPDGAETPHRFDDKSRKRPRVPRPRLNLPSLGMVQRHPKARSGGGVFGALIATTGNLGGIAAPVHSQLQPDIHRSGYALSRYTPVDENPPGFPPALTTHSRSKSENAIELQRFKPPPDHEPPPKFQSLPPSPPSHHHVDQPQHHEVKPDRPKVKRMPSFKSIRSIGSVSGRSTPLSFLSTNSSVTHAGSTGPSEKFERREKRRKRKKAEIFITRHIAQIIQREEFLLKLTRAMMMFGSPTHRLPSQIQSAARVLDVHLGMLYLPDVALVSFDDPSTGTSHVRMIRQASSLDLNKLIDSFRLYWKVIHDKLSVSEASAKLDDLMKSPPMYSWWHIVLFGGMCSSAICTVSYGGSFIDALICFPLGALMMVIQFLSVRNQLYVHVFEITVTMLFSFIAAALAATHKFCYSAVASSSVVLILPGFIVLTGSLEIMSRNLVSGAVRLCYAIMYALFLGFGFAMGASLFEIMTDSKVYGTEDYECTATHDPNGPWYQRTPSKYWDKFPMFSTFLSLKNQAPWNRKETLVLILIACIGWTTNYFTGMKFKGQSDIIACIGAFAVGIVANIYARVFSGNAFVVMVTGILFQLPSGLGRGGLLSYATEQAAGSTESYISGFRTTLKLVSVAIGLAIGLGLAIVIAHPIQSRRREAGIFSL</sequence>
<dbReference type="InterPro" id="IPR051361">
    <property type="entry name" value="ThrE/Ser_Exporter"/>
</dbReference>
<dbReference type="Proteomes" id="UP000001861">
    <property type="component" value="Unassembled WGS sequence"/>
</dbReference>
<keyword evidence="4 7" id="KW-0472">Membrane</keyword>
<feature type="compositionally biased region" description="Polar residues" evidence="6">
    <location>
        <begin position="275"/>
        <end position="288"/>
    </location>
</feature>
<protein>
    <submittedName>
        <fullName evidence="10">Pheromone-regulated membrane protein Prm10</fullName>
    </submittedName>
</protein>
<feature type="compositionally biased region" description="Acidic residues" evidence="6">
    <location>
        <begin position="106"/>
        <end position="124"/>
    </location>
</feature>
<name>A8P211_COPC7</name>
<feature type="compositionally biased region" description="Basic and acidic residues" evidence="6">
    <location>
        <begin position="424"/>
        <end position="439"/>
    </location>
</feature>
<keyword evidence="2 7" id="KW-0812">Transmembrane</keyword>
<dbReference type="PANTHER" id="PTHR31082:SF4">
    <property type="entry name" value="PHEROMONE-REGULATED MEMBRANE PROTEIN 10"/>
    <property type="match status" value="1"/>
</dbReference>
<feature type="compositionally biased region" description="Basic and acidic residues" evidence="6">
    <location>
        <begin position="390"/>
        <end position="410"/>
    </location>
</feature>
<dbReference type="GeneID" id="6014790"/>
<comment type="similarity">
    <text evidence="5">Belongs to the ThrE exporter (TC 2.A.79) family.</text>
</comment>
<keyword evidence="11" id="KW-1185">Reference proteome</keyword>
<dbReference type="AlphaFoldDB" id="A8P211"/>
<dbReference type="GO" id="GO:0022857">
    <property type="term" value="F:transmembrane transporter activity"/>
    <property type="evidence" value="ECO:0007669"/>
    <property type="project" value="InterPro"/>
</dbReference>
<dbReference type="Pfam" id="PF12821">
    <property type="entry name" value="ThrE_2"/>
    <property type="match status" value="1"/>
</dbReference>
<dbReference type="PANTHER" id="PTHR31082">
    <property type="entry name" value="PHEROMONE-REGULATED MEMBRANE PROTEIN 10"/>
    <property type="match status" value="1"/>
</dbReference>
<feature type="transmembrane region" description="Helical" evidence="7">
    <location>
        <begin position="617"/>
        <end position="636"/>
    </location>
</feature>
<dbReference type="OMA" id="PWWQRTP"/>
<dbReference type="RefSeq" id="XP_001838217.2">
    <property type="nucleotide sequence ID" value="XM_001838165.2"/>
</dbReference>
<evidence type="ECO:0000313" key="10">
    <source>
        <dbReference type="EMBL" id="EAU83585.2"/>
    </source>
</evidence>
<feature type="compositionally biased region" description="Low complexity" evidence="6">
    <location>
        <begin position="449"/>
        <end position="460"/>
    </location>
</feature>